<dbReference type="PROSITE" id="PS50157">
    <property type="entry name" value="ZINC_FINGER_C2H2_2"/>
    <property type="match status" value="1"/>
</dbReference>
<keyword evidence="4" id="KW-0862">Zinc</keyword>
<keyword evidence="2" id="KW-0677">Repeat</keyword>
<dbReference type="SUPFAM" id="SSF57667">
    <property type="entry name" value="beta-beta-alpha zinc fingers"/>
    <property type="match status" value="1"/>
</dbReference>
<evidence type="ECO:0000256" key="3">
    <source>
        <dbReference type="ARBA" id="ARBA00022771"/>
    </source>
</evidence>
<proteinExistence type="predicted"/>
<dbReference type="InterPro" id="IPR036236">
    <property type="entry name" value="Znf_C2H2_sf"/>
</dbReference>
<evidence type="ECO:0000313" key="9">
    <source>
        <dbReference type="Proteomes" id="UP001162483"/>
    </source>
</evidence>
<comment type="caution">
    <text evidence="8">The sequence shown here is derived from an EMBL/GenBank/DDBJ whole genome shotgun (WGS) entry which is preliminary data.</text>
</comment>
<feature type="domain" description="C2H2-type" evidence="7">
    <location>
        <begin position="90"/>
        <end position="117"/>
    </location>
</feature>
<evidence type="ECO:0000313" key="8">
    <source>
        <dbReference type="EMBL" id="CAI9549071.1"/>
    </source>
</evidence>
<evidence type="ECO:0000256" key="4">
    <source>
        <dbReference type="ARBA" id="ARBA00022833"/>
    </source>
</evidence>
<evidence type="ECO:0000256" key="5">
    <source>
        <dbReference type="ARBA" id="ARBA00023125"/>
    </source>
</evidence>
<keyword evidence="3 6" id="KW-0863">Zinc-finger</keyword>
<keyword evidence="1" id="KW-0479">Metal-binding</keyword>
<evidence type="ECO:0000256" key="1">
    <source>
        <dbReference type="ARBA" id="ARBA00022723"/>
    </source>
</evidence>
<gene>
    <name evidence="8" type="ORF">SPARVUS_LOCUS3274275</name>
</gene>
<accession>A0ABN9BN36</accession>
<organism evidence="8 9">
    <name type="scientific">Staurois parvus</name>
    <dbReference type="NCBI Taxonomy" id="386267"/>
    <lineage>
        <taxon>Eukaryota</taxon>
        <taxon>Metazoa</taxon>
        <taxon>Chordata</taxon>
        <taxon>Craniata</taxon>
        <taxon>Vertebrata</taxon>
        <taxon>Euteleostomi</taxon>
        <taxon>Amphibia</taxon>
        <taxon>Batrachia</taxon>
        <taxon>Anura</taxon>
        <taxon>Neobatrachia</taxon>
        <taxon>Ranoidea</taxon>
        <taxon>Ranidae</taxon>
        <taxon>Staurois</taxon>
    </lineage>
</organism>
<feature type="non-terminal residue" evidence="8">
    <location>
        <position position="1"/>
    </location>
</feature>
<name>A0ABN9BN36_9NEOB</name>
<protein>
    <recommendedName>
        <fullName evidence="7">C2H2-type domain-containing protein</fullName>
    </recommendedName>
</protein>
<evidence type="ECO:0000256" key="2">
    <source>
        <dbReference type="ARBA" id="ARBA00022737"/>
    </source>
</evidence>
<dbReference type="EMBL" id="CATNWA010004963">
    <property type="protein sequence ID" value="CAI9549071.1"/>
    <property type="molecule type" value="Genomic_DNA"/>
</dbReference>
<dbReference type="PANTHER" id="PTHR23226">
    <property type="entry name" value="ZINC FINGER AND SCAN DOMAIN-CONTAINING"/>
    <property type="match status" value="1"/>
</dbReference>
<reference evidence="8" key="1">
    <citation type="submission" date="2023-05" db="EMBL/GenBank/DDBJ databases">
        <authorList>
            <person name="Stuckert A."/>
        </authorList>
    </citation>
    <scope>NUCLEOTIDE SEQUENCE</scope>
</reference>
<evidence type="ECO:0000256" key="6">
    <source>
        <dbReference type="PROSITE-ProRule" id="PRU00042"/>
    </source>
</evidence>
<dbReference type="Gene3D" id="3.30.160.60">
    <property type="entry name" value="Classic Zinc Finger"/>
    <property type="match status" value="1"/>
</dbReference>
<dbReference type="Proteomes" id="UP001162483">
    <property type="component" value="Unassembled WGS sequence"/>
</dbReference>
<evidence type="ECO:0000259" key="7">
    <source>
        <dbReference type="PROSITE" id="PS50157"/>
    </source>
</evidence>
<dbReference type="PANTHER" id="PTHR23226:SF397">
    <property type="entry name" value="C2H2-TYPE DOMAIN-CONTAINING PROTEIN"/>
    <property type="match status" value="1"/>
</dbReference>
<keyword evidence="5" id="KW-0238">DNA-binding</keyword>
<keyword evidence="9" id="KW-1185">Reference proteome</keyword>
<sequence length="187" mass="21198">TWGRSIPVSSAGNVFHVSPIFIYTSDNTRGSSHTLVQSAGNVFHRSPACIYIRDLTRGRCYIPVLSAGNVFSDKSRLYIYQRAYTGEKPYVCPECGKYFSVKPSLHTHQRSYTEERSCIPVQSVGNVFQRSPFFIYDRYLIRGKSCIGDKRVSESCVKALRLIYCMGTELYVLNYMFKLRRGSPGGS</sequence>
<dbReference type="InterPro" id="IPR013087">
    <property type="entry name" value="Znf_C2H2_type"/>
</dbReference>